<keyword evidence="3" id="KW-1185">Reference proteome</keyword>
<evidence type="ECO:0000256" key="1">
    <source>
        <dbReference type="SAM" id="MobiDB-lite"/>
    </source>
</evidence>
<organism evidence="2 3">
    <name type="scientific">Pseudocercospora musae</name>
    <dbReference type="NCBI Taxonomy" id="113226"/>
    <lineage>
        <taxon>Eukaryota</taxon>
        <taxon>Fungi</taxon>
        <taxon>Dikarya</taxon>
        <taxon>Ascomycota</taxon>
        <taxon>Pezizomycotina</taxon>
        <taxon>Dothideomycetes</taxon>
        <taxon>Dothideomycetidae</taxon>
        <taxon>Mycosphaerellales</taxon>
        <taxon>Mycosphaerellaceae</taxon>
        <taxon>Pseudocercospora</taxon>
    </lineage>
</organism>
<dbReference type="Proteomes" id="UP000073492">
    <property type="component" value="Unassembled WGS sequence"/>
</dbReference>
<evidence type="ECO:0000313" key="3">
    <source>
        <dbReference type="Proteomes" id="UP000073492"/>
    </source>
</evidence>
<name>A0A139H010_9PEZI</name>
<dbReference type="AlphaFoldDB" id="A0A139H010"/>
<dbReference type="OrthoDB" id="3647775at2759"/>
<accession>A0A139H010</accession>
<dbReference type="EMBL" id="LFZO01000869">
    <property type="protein sequence ID" value="KXS95754.1"/>
    <property type="molecule type" value="Genomic_DNA"/>
</dbReference>
<reference evidence="2 3" key="1">
    <citation type="submission" date="2015-07" db="EMBL/GenBank/DDBJ databases">
        <title>Comparative genomics of the Sigatoka disease complex on banana suggests a link between parallel evolutionary changes in Pseudocercospora fijiensis and Pseudocercospora eumusae and increased virulence on the banana host.</title>
        <authorList>
            <person name="Chang T.-C."/>
            <person name="Salvucci A."/>
            <person name="Crous P.W."/>
            <person name="Stergiopoulos I."/>
        </authorList>
    </citation>
    <scope>NUCLEOTIDE SEQUENCE [LARGE SCALE GENOMIC DNA]</scope>
    <source>
        <strain evidence="2 3">CBS 116634</strain>
    </source>
</reference>
<proteinExistence type="predicted"/>
<comment type="caution">
    <text evidence="2">The sequence shown here is derived from an EMBL/GenBank/DDBJ whole genome shotgun (WGS) entry which is preliminary data.</text>
</comment>
<sequence length="107" mass="11594">MPHTWTQSMDQRLMMAIWEAQSKSTAIIASKWVELFGRTEDAPTANGVKSRIRRVMAVLRASKSRNLTPAAAKAIASISTKASRSQMPESVVKDGSFTPESLGGVTS</sequence>
<protein>
    <submittedName>
        <fullName evidence="2">Uncharacterized protein</fullName>
    </submittedName>
</protein>
<feature type="region of interest" description="Disordered" evidence="1">
    <location>
        <begin position="81"/>
        <end position="107"/>
    </location>
</feature>
<gene>
    <name evidence="2" type="ORF">AC579_7053</name>
</gene>
<evidence type="ECO:0000313" key="2">
    <source>
        <dbReference type="EMBL" id="KXS95754.1"/>
    </source>
</evidence>